<reference evidence="9" key="1">
    <citation type="journal article" date="2022" name="ISME J.">
        <title>Identification of active gaseous-alkane degraders at natural gas seeps.</title>
        <authorList>
            <person name="Farhan Ul Haque M."/>
            <person name="Hernandez M."/>
            <person name="Crombie A.T."/>
            <person name="Murrell J.C."/>
        </authorList>
    </citation>
    <scope>NUCLEOTIDE SEQUENCE</scope>
    <source>
        <strain evidence="9">PC2</strain>
    </source>
</reference>
<keyword evidence="8" id="KW-0732">Signal</keyword>
<organism evidence="9 10">
    <name type="scientific">Candidatus Rhodoblastus alkanivorans</name>
    <dbReference type="NCBI Taxonomy" id="2954117"/>
    <lineage>
        <taxon>Bacteria</taxon>
        <taxon>Pseudomonadati</taxon>
        <taxon>Pseudomonadota</taxon>
        <taxon>Alphaproteobacteria</taxon>
        <taxon>Hyphomicrobiales</taxon>
        <taxon>Rhodoblastaceae</taxon>
        <taxon>Rhodoblastus</taxon>
    </lineage>
</organism>
<dbReference type="RefSeq" id="WP_243066878.1">
    <property type="nucleotide sequence ID" value="NZ_JAIVFK010000010.1"/>
</dbReference>
<evidence type="ECO:0000256" key="3">
    <source>
        <dbReference type="ARBA" id="ARBA00012601"/>
    </source>
</evidence>
<dbReference type="Gene3D" id="1.50.10.10">
    <property type="match status" value="1"/>
</dbReference>
<dbReference type="EMBL" id="JAIVFP010000001">
    <property type="protein sequence ID" value="MCI4682894.1"/>
    <property type="molecule type" value="Genomic_DNA"/>
</dbReference>
<protein>
    <recommendedName>
        <fullName evidence="3">cellulase</fullName>
        <ecNumber evidence="3">3.2.1.4</ecNumber>
    </recommendedName>
</protein>
<dbReference type="InterPro" id="IPR012341">
    <property type="entry name" value="6hp_glycosidase-like_sf"/>
</dbReference>
<gene>
    <name evidence="9" type="ORF">K2U94_08975</name>
</gene>
<evidence type="ECO:0000256" key="6">
    <source>
        <dbReference type="ARBA" id="ARBA00023295"/>
    </source>
</evidence>
<name>A0ABS9Z5I9_9HYPH</name>
<keyword evidence="6" id="KW-0326">Glycosidase</keyword>
<keyword evidence="4" id="KW-0378">Hydrolase</keyword>
<accession>A0ABS9Z5I9</accession>
<dbReference type="Proteomes" id="UP001139104">
    <property type="component" value="Unassembled WGS sequence"/>
</dbReference>
<keyword evidence="7" id="KW-0624">Polysaccharide degradation</keyword>
<feature type="chain" id="PRO_5045798181" description="cellulase" evidence="8">
    <location>
        <begin position="24"/>
        <end position="379"/>
    </location>
</feature>
<evidence type="ECO:0000256" key="4">
    <source>
        <dbReference type="ARBA" id="ARBA00022801"/>
    </source>
</evidence>
<dbReference type="InterPro" id="IPR008928">
    <property type="entry name" value="6-hairpin_glycosidase_sf"/>
</dbReference>
<sequence>MRPRIAHTLYFIGLLLVAGAAPAQAPAQTPSAAPAATAERLDLDASERKLGGSLASPDLWARYKARFITQSGRVVDYANGAISHSEGQGYGMLLAVAANDHEAFDRIWGFTRANMMTREDQLIAWRWDPRSRPPVTDMNDASDGDILVAWGLTEAADYWGDESYRVAARRIAVEIGRKLLLVGGEAGPLLLPAVAGFAKEDRPDGPVLNLSYWVFPAFERLPQVAPEVDWNGLIQSGLTLIKAARVGPAHLPPDWISEQNGRWEPATGFARAFSYNAIRIPLYMAMAGVGDRATFAPFVALWAQDPALGPVNLDDGRRGAPFGDRDYDAIAELTLCATRKTPLNPMFFTAATNANYYPATLHLLAIVAAHLRYASCSKS</sequence>
<dbReference type="EC" id="3.2.1.4" evidence="3"/>
<comment type="similarity">
    <text evidence="2">Belongs to the glycosyl hydrolase 8 (cellulase D) family.</text>
</comment>
<evidence type="ECO:0000256" key="7">
    <source>
        <dbReference type="ARBA" id="ARBA00023326"/>
    </source>
</evidence>
<evidence type="ECO:0000256" key="1">
    <source>
        <dbReference type="ARBA" id="ARBA00000966"/>
    </source>
</evidence>
<dbReference type="InterPro" id="IPR002037">
    <property type="entry name" value="Glyco_hydro_8"/>
</dbReference>
<keyword evidence="10" id="KW-1185">Reference proteome</keyword>
<dbReference type="PRINTS" id="PR00735">
    <property type="entry name" value="GLHYDRLASE8"/>
</dbReference>
<keyword evidence="5" id="KW-0136">Cellulose degradation</keyword>
<comment type="caution">
    <text evidence="9">The sequence shown here is derived from an EMBL/GenBank/DDBJ whole genome shotgun (WGS) entry which is preliminary data.</text>
</comment>
<feature type="signal peptide" evidence="8">
    <location>
        <begin position="1"/>
        <end position="23"/>
    </location>
</feature>
<dbReference type="Pfam" id="PF01270">
    <property type="entry name" value="Glyco_hydro_8"/>
    <property type="match status" value="1"/>
</dbReference>
<evidence type="ECO:0000256" key="8">
    <source>
        <dbReference type="SAM" id="SignalP"/>
    </source>
</evidence>
<evidence type="ECO:0000313" key="9">
    <source>
        <dbReference type="EMBL" id="MCI4682894.1"/>
    </source>
</evidence>
<proteinExistence type="inferred from homology"/>
<keyword evidence="7" id="KW-0119">Carbohydrate metabolism</keyword>
<evidence type="ECO:0000313" key="10">
    <source>
        <dbReference type="Proteomes" id="UP001139104"/>
    </source>
</evidence>
<evidence type="ECO:0000256" key="2">
    <source>
        <dbReference type="ARBA" id="ARBA00009209"/>
    </source>
</evidence>
<comment type="catalytic activity">
    <reaction evidence="1">
        <text>Endohydrolysis of (1-&gt;4)-beta-D-glucosidic linkages in cellulose, lichenin and cereal beta-D-glucans.</text>
        <dbReference type="EC" id="3.2.1.4"/>
    </reaction>
</comment>
<dbReference type="SUPFAM" id="SSF48208">
    <property type="entry name" value="Six-hairpin glycosidases"/>
    <property type="match status" value="1"/>
</dbReference>
<evidence type="ECO:0000256" key="5">
    <source>
        <dbReference type="ARBA" id="ARBA00023001"/>
    </source>
</evidence>